<dbReference type="PROSITE" id="PS51257">
    <property type="entry name" value="PROKAR_LIPOPROTEIN"/>
    <property type="match status" value="1"/>
</dbReference>
<dbReference type="Proteomes" id="UP000027432">
    <property type="component" value="Unassembled WGS sequence"/>
</dbReference>
<gene>
    <name evidence="2" type="ORF">TP2_01195</name>
</gene>
<keyword evidence="3" id="KW-1185">Reference proteome</keyword>
<accession>A0A074JI77</accession>
<dbReference type="STRING" id="1353537.TP2_01195"/>
<feature type="chain" id="PRO_5001694836" description="Acetolactate synthase" evidence="1">
    <location>
        <begin position="31"/>
        <end position="173"/>
    </location>
</feature>
<dbReference type="eggNOG" id="ENOG50332ED">
    <property type="taxonomic scope" value="Bacteria"/>
</dbReference>
<dbReference type="InterPro" id="IPR045467">
    <property type="entry name" value="DUF6497"/>
</dbReference>
<dbReference type="RefSeq" id="WP_240473678.1">
    <property type="nucleotide sequence ID" value="NZ_AUND01000001.1"/>
</dbReference>
<protein>
    <recommendedName>
        <fullName evidence="4">Acetolactate synthase</fullName>
    </recommendedName>
</protein>
<feature type="signal peptide" evidence="1">
    <location>
        <begin position="1"/>
        <end position="30"/>
    </location>
</feature>
<dbReference type="EMBL" id="AUND01000001">
    <property type="protein sequence ID" value="KEO56164.1"/>
    <property type="molecule type" value="Genomic_DNA"/>
</dbReference>
<sequence>MEPKRATLNGIAGLLAGVVLACLASGSVSAQELREVDPVPDYGLLMHPDDLEPGDGPEGTQGTAIPVPSGQKIWWVDVIHTAAGPDGLTYRFRFLAPQIGGLSPLSPEIALGDIEALCNGWVAPRLASPAPEPEQVIVSLSDRVVAFGEAAPEAVQYFDSFSVEDGKCVWEFY</sequence>
<proteinExistence type="predicted"/>
<keyword evidence="1" id="KW-0732">Signal</keyword>
<evidence type="ECO:0000256" key="1">
    <source>
        <dbReference type="SAM" id="SignalP"/>
    </source>
</evidence>
<evidence type="ECO:0000313" key="2">
    <source>
        <dbReference type="EMBL" id="KEO56164.1"/>
    </source>
</evidence>
<name>A0A074JI77_9RHOB</name>
<comment type="caution">
    <text evidence="2">The sequence shown here is derived from an EMBL/GenBank/DDBJ whole genome shotgun (WGS) entry which is preliminary data.</text>
</comment>
<reference evidence="2 3" key="1">
    <citation type="submission" date="2013-07" db="EMBL/GenBank/DDBJ databases">
        <title>Thioclava pacifica DSM 10166 Genome Sequencing.</title>
        <authorList>
            <person name="Lai Q."/>
            <person name="Shao Z."/>
        </authorList>
    </citation>
    <scope>NUCLEOTIDE SEQUENCE [LARGE SCALE GENOMIC DNA]</scope>
    <source>
        <strain evidence="2 3">DSM 10166</strain>
    </source>
</reference>
<evidence type="ECO:0000313" key="3">
    <source>
        <dbReference type="Proteomes" id="UP000027432"/>
    </source>
</evidence>
<dbReference type="Pfam" id="PF20107">
    <property type="entry name" value="DUF6497"/>
    <property type="match status" value="1"/>
</dbReference>
<evidence type="ECO:0008006" key="4">
    <source>
        <dbReference type="Google" id="ProtNLM"/>
    </source>
</evidence>
<organism evidence="2 3">
    <name type="scientific">Thioclava pacifica DSM 10166</name>
    <dbReference type="NCBI Taxonomy" id="1353537"/>
    <lineage>
        <taxon>Bacteria</taxon>
        <taxon>Pseudomonadati</taxon>
        <taxon>Pseudomonadota</taxon>
        <taxon>Alphaproteobacteria</taxon>
        <taxon>Rhodobacterales</taxon>
        <taxon>Paracoccaceae</taxon>
        <taxon>Thioclava</taxon>
    </lineage>
</organism>
<dbReference type="AlphaFoldDB" id="A0A074JI77"/>